<dbReference type="Proteomes" id="UP001145072">
    <property type="component" value="Unassembled WGS sequence"/>
</dbReference>
<dbReference type="AlphaFoldDB" id="A0A9X4AKM5"/>
<keyword evidence="2" id="KW-1185">Reference proteome</keyword>
<sequence length="60" mass="7051">MAYYNNKREPLPEVETTVWACTSDTCPGWMRQNYSFEEEPACPLCKSEMVKEERTITKLD</sequence>
<organism evidence="1 2">
    <name type="scientific">Aquibacillus koreensis</name>
    <dbReference type="NCBI Taxonomy" id="279446"/>
    <lineage>
        <taxon>Bacteria</taxon>
        <taxon>Bacillati</taxon>
        <taxon>Bacillota</taxon>
        <taxon>Bacilli</taxon>
        <taxon>Bacillales</taxon>
        <taxon>Bacillaceae</taxon>
        <taxon>Aquibacillus</taxon>
    </lineage>
</organism>
<accession>A0A9X4AKM5</accession>
<evidence type="ECO:0000313" key="2">
    <source>
        <dbReference type="Proteomes" id="UP001145072"/>
    </source>
</evidence>
<comment type="caution">
    <text evidence="1">The sequence shown here is derived from an EMBL/GenBank/DDBJ whole genome shotgun (WGS) entry which is preliminary data.</text>
</comment>
<protein>
    <submittedName>
        <fullName evidence="1">Cold-shock protein</fullName>
    </submittedName>
</protein>
<proteinExistence type="predicted"/>
<dbReference type="EMBL" id="JAMQJZ010000012">
    <property type="protein sequence ID" value="MDC3421553.1"/>
    <property type="molecule type" value="Genomic_DNA"/>
</dbReference>
<gene>
    <name evidence="1" type="ORF">NC661_14360</name>
</gene>
<name>A0A9X4AKM5_9BACI</name>
<dbReference type="RefSeq" id="WP_259870762.1">
    <property type="nucleotide sequence ID" value="NZ_JAMQJZ010000012.1"/>
</dbReference>
<dbReference type="InterPro" id="IPR025916">
    <property type="entry name" value="YdjO"/>
</dbReference>
<dbReference type="Pfam" id="PF14169">
    <property type="entry name" value="YdjO"/>
    <property type="match status" value="1"/>
</dbReference>
<evidence type="ECO:0000313" key="1">
    <source>
        <dbReference type="EMBL" id="MDC3421553.1"/>
    </source>
</evidence>
<reference evidence="1" key="1">
    <citation type="submission" date="2022-06" db="EMBL/GenBank/DDBJ databases">
        <title>Aquibacillus sp. a new bacterium isolated from soil saline samples.</title>
        <authorList>
            <person name="Galisteo C."/>
            <person name="De La Haba R."/>
            <person name="Sanchez-Porro C."/>
            <person name="Ventosa A."/>
        </authorList>
    </citation>
    <scope>NUCLEOTIDE SEQUENCE</scope>
    <source>
        <strain evidence="1">JCM 12387</strain>
    </source>
</reference>